<feature type="domain" description="Transcriptional regulator LacI/GalR-like sensor" evidence="4">
    <location>
        <begin position="121"/>
        <end position="279"/>
    </location>
</feature>
<evidence type="ECO:0000256" key="2">
    <source>
        <dbReference type="ARBA" id="ARBA00023125"/>
    </source>
</evidence>
<dbReference type="RefSeq" id="WP_166932365.1">
    <property type="nucleotide sequence ID" value="NZ_BAAADD010000002.1"/>
</dbReference>
<protein>
    <submittedName>
        <fullName evidence="5">LacI family DNA-binding transcriptional regulator</fullName>
    </submittedName>
</protein>
<dbReference type="EMBL" id="BAAADD010000002">
    <property type="protein sequence ID" value="GAA0562523.1"/>
    <property type="molecule type" value="Genomic_DNA"/>
</dbReference>
<keyword evidence="3" id="KW-0804">Transcription</keyword>
<keyword evidence="6" id="KW-1185">Reference proteome</keyword>
<dbReference type="SUPFAM" id="SSF53822">
    <property type="entry name" value="Periplasmic binding protein-like I"/>
    <property type="match status" value="1"/>
</dbReference>
<dbReference type="PANTHER" id="PTHR30146:SF153">
    <property type="entry name" value="LACTOSE OPERON REPRESSOR"/>
    <property type="match status" value="1"/>
</dbReference>
<gene>
    <name evidence="5" type="ORF">GCM10008942_08690</name>
</gene>
<dbReference type="InterPro" id="IPR046335">
    <property type="entry name" value="LacI/GalR-like_sensor"/>
</dbReference>
<comment type="caution">
    <text evidence="5">The sequence shown here is derived from an EMBL/GenBank/DDBJ whole genome shotgun (WGS) entry which is preliminary data.</text>
</comment>
<dbReference type="CDD" id="cd01545">
    <property type="entry name" value="PBP1_SalR"/>
    <property type="match status" value="1"/>
</dbReference>
<evidence type="ECO:0000259" key="4">
    <source>
        <dbReference type="Pfam" id="PF13377"/>
    </source>
</evidence>
<dbReference type="Gene3D" id="3.40.50.2300">
    <property type="match status" value="2"/>
</dbReference>
<dbReference type="GO" id="GO:0003677">
    <property type="term" value="F:DNA binding"/>
    <property type="evidence" value="ECO:0007669"/>
    <property type="project" value="UniProtKB-KW"/>
</dbReference>
<evidence type="ECO:0000313" key="5">
    <source>
        <dbReference type="EMBL" id="GAA0562523.1"/>
    </source>
</evidence>
<evidence type="ECO:0000256" key="3">
    <source>
        <dbReference type="ARBA" id="ARBA00023163"/>
    </source>
</evidence>
<accession>A0ABN1EAG9</accession>
<sequence>MAGNTTSNLIGFLCDTPMVGSGYFGMLQIGLMAGCHKWETALVVKSFDLTDTALAGRVRALLERTPLRGIILPEPICEIVPVIEAAIETGLPVVRIAPHTDLGTTLDICLDNRAAAYDMTHYLIGLGHQRIAFVKGPPDHRDAIARLEGFRAAMADAGLAVDESQFLTGGFDYAQGLGAAERLLAMRPLPTAIFASNDEVAAAILSTAHRLGLDIPGDFSLAGFDDSPLARSVWPQITTCRQKMELTGYMAVDFVIDPPTSAEARKRPMQHELVIRQSTARAGRPVG</sequence>
<keyword evidence="2 5" id="KW-0238">DNA-binding</keyword>
<evidence type="ECO:0000256" key="1">
    <source>
        <dbReference type="ARBA" id="ARBA00023015"/>
    </source>
</evidence>
<dbReference type="Pfam" id="PF13377">
    <property type="entry name" value="Peripla_BP_3"/>
    <property type="match status" value="1"/>
</dbReference>
<dbReference type="PANTHER" id="PTHR30146">
    <property type="entry name" value="LACI-RELATED TRANSCRIPTIONAL REPRESSOR"/>
    <property type="match status" value="1"/>
</dbReference>
<keyword evidence="1" id="KW-0805">Transcription regulation</keyword>
<dbReference type="Proteomes" id="UP001499951">
    <property type="component" value="Unassembled WGS sequence"/>
</dbReference>
<reference evidence="5 6" key="1">
    <citation type="journal article" date="2019" name="Int. J. Syst. Evol. Microbiol.">
        <title>The Global Catalogue of Microorganisms (GCM) 10K type strain sequencing project: providing services to taxonomists for standard genome sequencing and annotation.</title>
        <authorList>
            <consortium name="The Broad Institute Genomics Platform"/>
            <consortium name="The Broad Institute Genome Sequencing Center for Infectious Disease"/>
            <person name="Wu L."/>
            <person name="Ma J."/>
        </authorList>
    </citation>
    <scope>NUCLEOTIDE SEQUENCE [LARGE SCALE GENOMIC DNA]</scope>
    <source>
        <strain evidence="5 6">JCM 15089</strain>
    </source>
</reference>
<dbReference type="InterPro" id="IPR028082">
    <property type="entry name" value="Peripla_BP_I"/>
</dbReference>
<evidence type="ECO:0000313" key="6">
    <source>
        <dbReference type="Proteomes" id="UP001499951"/>
    </source>
</evidence>
<name>A0ABN1EAG9_9PROT</name>
<organism evidence="5 6">
    <name type="scientific">Rhizomicrobium electricum</name>
    <dbReference type="NCBI Taxonomy" id="480070"/>
    <lineage>
        <taxon>Bacteria</taxon>
        <taxon>Pseudomonadati</taxon>
        <taxon>Pseudomonadota</taxon>
        <taxon>Alphaproteobacteria</taxon>
        <taxon>Micropepsales</taxon>
        <taxon>Micropepsaceae</taxon>
        <taxon>Rhizomicrobium</taxon>
    </lineage>
</organism>
<proteinExistence type="predicted"/>